<gene>
    <name evidence="1" type="ORF">C0V70_15870</name>
</gene>
<evidence type="ECO:0000313" key="2">
    <source>
        <dbReference type="Proteomes" id="UP000235584"/>
    </source>
</evidence>
<dbReference type="KEGG" id="bsto:C0V70_15870"/>
<organism evidence="1 2">
    <name type="scientific">Bacteriovorax stolpii</name>
    <name type="common">Bdellovibrio stolpii</name>
    <dbReference type="NCBI Taxonomy" id="960"/>
    <lineage>
        <taxon>Bacteria</taxon>
        <taxon>Pseudomonadati</taxon>
        <taxon>Bdellovibrionota</taxon>
        <taxon>Bacteriovoracia</taxon>
        <taxon>Bacteriovoracales</taxon>
        <taxon>Bacteriovoracaceae</taxon>
        <taxon>Bacteriovorax</taxon>
    </lineage>
</organism>
<dbReference type="Proteomes" id="UP000235584">
    <property type="component" value="Chromosome"/>
</dbReference>
<dbReference type="RefSeq" id="WP_102244846.1">
    <property type="nucleotide sequence ID" value="NZ_CP025704.1"/>
</dbReference>
<dbReference type="AlphaFoldDB" id="A0A2K9NWV9"/>
<reference evidence="1 2" key="1">
    <citation type="submission" date="2018-01" db="EMBL/GenBank/DDBJ databases">
        <title>Complete genome sequence of Bacteriovorax stolpii DSM12778.</title>
        <authorList>
            <person name="Tang B."/>
            <person name="Chang J."/>
        </authorList>
    </citation>
    <scope>NUCLEOTIDE SEQUENCE [LARGE SCALE GENOMIC DNA]</scope>
    <source>
        <strain evidence="1 2">DSM 12778</strain>
    </source>
</reference>
<keyword evidence="2" id="KW-1185">Reference proteome</keyword>
<accession>A0A2K9NWV9</accession>
<evidence type="ECO:0000313" key="1">
    <source>
        <dbReference type="EMBL" id="AUN99555.1"/>
    </source>
</evidence>
<dbReference type="PROSITE" id="PS51257">
    <property type="entry name" value="PROKAR_LIPOPROTEIN"/>
    <property type="match status" value="1"/>
</dbReference>
<name>A0A2K9NWV9_BACTC</name>
<sequence>MNSKVLIVAAMALLASCSSAQKKYDGKELALTSSGESTRPFWTMDGGYKIEKLRDHYNDDEDKPNNAYFVTQASVGKADLVPNCYNMARTRASAEISEQVSEVVKQAGAMAVTNTNTEFNKMIETQSKNMIVGAEMIDKTWFKVEGENEQNPYKCFIVLSVPRKNLDKLQANMMTMLEKEMSGDAGMIKQVKESVEKRMQESF</sequence>
<proteinExistence type="predicted"/>
<protein>
    <submittedName>
        <fullName evidence="1">Uncharacterized protein</fullName>
    </submittedName>
</protein>
<dbReference type="EMBL" id="CP025704">
    <property type="protein sequence ID" value="AUN99555.1"/>
    <property type="molecule type" value="Genomic_DNA"/>
</dbReference>